<dbReference type="Proteomes" id="UP001412067">
    <property type="component" value="Unassembled WGS sequence"/>
</dbReference>
<proteinExistence type="inferred from homology"/>
<feature type="repeat" description="PPR" evidence="3">
    <location>
        <begin position="300"/>
        <end position="334"/>
    </location>
</feature>
<sequence length="574" mass="64285">MAAWISSRFAAVARTAIKTLDVIINVFHLPRRYFCSPPYDYNTDDGEIAASTTDDPNASILTFGESLLYRLSLRIPQPRRSVYAANYNGRPRSPRQYNALIKVFGRLGDADAALRLLLEMKNPNVHCYTTAMDALFRAGRCQETEAVFREMISTGIVPDSVAYSILVKMYCFHLKHFVSAHQIIQLMADRGCEPDVVTYSTVIAGLCRAGGVDEAFSFMNLMLKDNCRPNALTYTPILQSYCAEGKVDSAMKLLNKMKGLGCPPDVVSYNVIIHALCKNGDFDEVDRILRESSNSGWNPDSATYNTYISGLCKMGMIEDAFNQLDVMLEKALQPTGVTLNILLALLCRDSNAMEIVPFLERSLELGLDVGAVSYNTAMTRLCETRECSAVLKLLSDMLKNGIQPDLQTFNIVILSLCRSGKLQKAKHIYQSRGFVPDTVTCNILLHEFCLSGEFEEFYQLLAEMSYKQIPPDAITYNIIVDGLCWDRKFSKAIEFVRFIDYGFNSDHVAHLAFGLVKGGRVGDLLRLLEEMKEMGVQLNGRLFEIMIHAFCMKGSCDSAEIYKICLVLDKMLGR</sequence>
<dbReference type="PROSITE" id="PS51375">
    <property type="entry name" value="PPR"/>
    <property type="match status" value="9"/>
</dbReference>
<feature type="repeat" description="PPR" evidence="3">
    <location>
        <begin position="159"/>
        <end position="194"/>
    </location>
</feature>
<dbReference type="Gene3D" id="1.25.40.10">
    <property type="entry name" value="Tetratricopeptide repeat domain"/>
    <property type="match status" value="6"/>
</dbReference>
<dbReference type="Pfam" id="PF12854">
    <property type="entry name" value="PPR_1"/>
    <property type="match status" value="1"/>
</dbReference>
<comment type="caution">
    <text evidence="4">The sequence shown here is derived from an EMBL/GenBank/DDBJ whole genome shotgun (WGS) entry which is preliminary data.</text>
</comment>
<evidence type="ECO:0000313" key="5">
    <source>
        <dbReference type="Proteomes" id="UP001412067"/>
    </source>
</evidence>
<feature type="repeat" description="PPR" evidence="3">
    <location>
        <begin position="370"/>
        <end position="404"/>
    </location>
</feature>
<dbReference type="PANTHER" id="PTHR47939:SF15">
    <property type="entry name" value="PENTACOTRIPEPTIDE-REPEAT REGION OF PRORP DOMAIN-CONTAINING PROTEIN"/>
    <property type="match status" value="1"/>
</dbReference>
<dbReference type="InterPro" id="IPR011990">
    <property type="entry name" value="TPR-like_helical_dom_sf"/>
</dbReference>
<gene>
    <name evidence="4" type="ORF">KSP40_PGU001194</name>
</gene>
<evidence type="ECO:0000256" key="3">
    <source>
        <dbReference type="PROSITE-ProRule" id="PRU00708"/>
    </source>
</evidence>
<dbReference type="InterPro" id="IPR002885">
    <property type="entry name" value="PPR_rpt"/>
</dbReference>
<evidence type="ECO:0000313" key="4">
    <source>
        <dbReference type="EMBL" id="KAK8971025.1"/>
    </source>
</evidence>
<feature type="repeat" description="PPR" evidence="3">
    <location>
        <begin position="93"/>
        <end position="123"/>
    </location>
</feature>
<dbReference type="InterPro" id="IPR050667">
    <property type="entry name" value="PPR-containing_protein"/>
</dbReference>
<dbReference type="PANTHER" id="PTHR47939">
    <property type="entry name" value="MEMBRANE-ASSOCIATED SALT-INDUCIBLE PROTEIN-LIKE"/>
    <property type="match status" value="1"/>
</dbReference>
<feature type="repeat" description="PPR" evidence="3">
    <location>
        <begin position="437"/>
        <end position="471"/>
    </location>
</feature>
<organism evidence="4 5">
    <name type="scientific">Platanthera guangdongensis</name>
    <dbReference type="NCBI Taxonomy" id="2320717"/>
    <lineage>
        <taxon>Eukaryota</taxon>
        <taxon>Viridiplantae</taxon>
        <taxon>Streptophyta</taxon>
        <taxon>Embryophyta</taxon>
        <taxon>Tracheophyta</taxon>
        <taxon>Spermatophyta</taxon>
        <taxon>Magnoliopsida</taxon>
        <taxon>Liliopsida</taxon>
        <taxon>Asparagales</taxon>
        <taxon>Orchidaceae</taxon>
        <taxon>Orchidoideae</taxon>
        <taxon>Orchideae</taxon>
        <taxon>Orchidinae</taxon>
        <taxon>Platanthera</taxon>
    </lineage>
</organism>
<reference evidence="4 5" key="1">
    <citation type="journal article" date="2022" name="Nat. Plants">
        <title>Genomes of leafy and leafless Platanthera orchids illuminate the evolution of mycoheterotrophy.</title>
        <authorList>
            <person name="Li M.H."/>
            <person name="Liu K.W."/>
            <person name="Li Z."/>
            <person name="Lu H.C."/>
            <person name="Ye Q.L."/>
            <person name="Zhang D."/>
            <person name="Wang J.Y."/>
            <person name="Li Y.F."/>
            <person name="Zhong Z.M."/>
            <person name="Liu X."/>
            <person name="Yu X."/>
            <person name="Liu D.K."/>
            <person name="Tu X.D."/>
            <person name="Liu B."/>
            <person name="Hao Y."/>
            <person name="Liao X.Y."/>
            <person name="Jiang Y.T."/>
            <person name="Sun W.H."/>
            <person name="Chen J."/>
            <person name="Chen Y.Q."/>
            <person name="Ai Y."/>
            <person name="Zhai J.W."/>
            <person name="Wu S.S."/>
            <person name="Zhou Z."/>
            <person name="Hsiao Y.Y."/>
            <person name="Wu W.L."/>
            <person name="Chen Y.Y."/>
            <person name="Lin Y.F."/>
            <person name="Hsu J.L."/>
            <person name="Li C.Y."/>
            <person name="Wang Z.W."/>
            <person name="Zhao X."/>
            <person name="Zhong W.Y."/>
            <person name="Ma X.K."/>
            <person name="Ma L."/>
            <person name="Huang J."/>
            <person name="Chen G.Z."/>
            <person name="Huang M.Z."/>
            <person name="Huang L."/>
            <person name="Peng D.H."/>
            <person name="Luo Y.B."/>
            <person name="Zou S.Q."/>
            <person name="Chen S.P."/>
            <person name="Lan S."/>
            <person name="Tsai W.C."/>
            <person name="Van de Peer Y."/>
            <person name="Liu Z.J."/>
        </authorList>
    </citation>
    <scope>NUCLEOTIDE SEQUENCE [LARGE SCALE GENOMIC DNA]</scope>
    <source>
        <strain evidence="4">Lor288</strain>
    </source>
</reference>
<accession>A0ABR2N4J2</accession>
<dbReference type="Pfam" id="PF01535">
    <property type="entry name" value="PPR"/>
    <property type="match status" value="2"/>
</dbReference>
<feature type="repeat" description="PPR" evidence="3">
    <location>
        <begin position="230"/>
        <end position="264"/>
    </location>
</feature>
<evidence type="ECO:0000256" key="1">
    <source>
        <dbReference type="ARBA" id="ARBA00007626"/>
    </source>
</evidence>
<name>A0ABR2N4J2_9ASPA</name>
<evidence type="ECO:0000256" key="2">
    <source>
        <dbReference type="ARBA" id="ARBA00022737"/>
    </source>
</evidence>
<feature type="repeat" description="PPR" evidence="3">
    <location>
        <begin position="195"/>
        <end position="229"/>
    </location>
</feature>
<protein>
    <submittedName>
        <fullName evidence="4">Pentatricopeptide repeat-containing protein</fullName>
    </submittedName>
</protein>
<comment type="similarity">
    <text evidence="1">Belongs to the PPR family. P subfamily.</text>
</comment>
<dbReference type="EMBL" id="JBBWWR010000001">
    <property type="protein sequence ID" value="KAK8971025.1"/>
    <property type="molecule type" value="Genomic_DNA"/>
</dbReference>
<dbReference type="Pfam" id="PF13041">
    <property type="entry name" value="PPR_2"/>
    <property type="match status" value="5"/>
</dbReference>
<feature type="repeat" description="PPR" evidence="3">
    <location>
        <begin position="124"/>
        <end position="158"/>
    </location>
</feature>
<feature type="repeat" description="PPR" evidence="3">
    <location>
        <begin position="265"/>
        <end position="299"/>
    </location>
</feature>
<dbReference type="NCBIfam" id="TIGR00756">
    <property type="entry name" value="PPR"/>
    <property type="match status" value="8"/>
</dbReference>
<keyword evidence="5" id="KW-1185">Reference proteome</keyword>
<keyword evidence="2" id="KW-0677">Repeat</keyword>